<dbReference type="InterPro" id="IPR005174">
    <property type="entry name" value="KIB1-4_b-propeller"/>
</dbReference>
<dbReference type="AlphaFoldDB" id="A0A835BFR8"/>
<sequence>MEEQAATVEAAQLMWGDVPDNILVHASSFLRCRADRVHMAGVSRYWRAAVLGLRRPPPPVLPPLPPLPPQLPWLFFPNTFYSPVTGLYHFLYRLPLDVRHARCCGSGSRGWLVLAPEAPAHALALYNLNSGQRIPLPPRFLPPGDPGIPFDTRVAAVSSTPPYVVAAIALVADGSAAAAFWGEGMGGWFSPGDNRLRVGAGLWDLIRYHGTFFFLTAREHVIGFKPVYEHDPTTGHATLQSLRRHEYEVQRRQDYAADSLLGELAIRRYLVWSRDTLLMVVRYQEDVMDGTNLIRVFELRAPPTTNCRKHDPVWEDLHGDLGGRMLFLGRGCSVSLEAADYDGFEGSMIYFFDEDMVSTPLADGRTLYLLTDMGMYSTEMTKRPLPPGRGHPLNSDNAPPTWWFH</sequence>
<evidence type="ECO:0000259" key="1">
    <source>
        <dbReference type="Pfam" id="PF03478"/>
    </source>
</evidence>
<dbReference type="PANTHER" id="PTHR33110">
    <property type="entry name" value="F-BOX/KELCH-REPEAT PROTEIN-RELATED"/>
    <property type="match status" value="1"/>
</dbReference>
<dbReference type="PANTHER" id="PTHR33110:SF97">
    <property type="entry name" value="DUF295 DOMAIN-CONTAINING PROTEIN"/>
    <property type="match status" value="1"/>
</dbReference>
<proteinExistence type="predicted"/>
<dbReference type="Proteomes" id="UP000636709">
    <property type="component" value="Unassembled WGS sequence"/>
</dbReference>
<dbReference type="Pfam" id="PF03478">
    <property type="entry name" value="Beta-prop_KIB1-4"/>
    <property type="match status" value="1"/>
</dbReference>
<evidence type="ECO:0000313" key="3">
    <source>
        <dbReference type="Proteomes" id="UP000636709"/>
    </source>
</evidence>
<reference evidence="2" key="1">
    <citation type="submission" date="2020-07" db="EMBL/GenBank/DDBJ databases">
        <title>Genome sequence and genetic diversity analysis of an under-domesticated orphan crop, white fonio (Digitaria exilis).</title>
        <authorList>
            <person name="Bennetzen J.L."/>
            <person name="Chen S."/>
            <person name="Ma X."/>
            <person name="Wang X."/>
            <person name="Yssel A.E.J."/>
            <person name="Chaluvadi S.R."/>
            <person name="Johnson M."/>
            <person name="Gangashetty P."/>
            <person name="Hamidou F."/>
            <person name="Sanogo M.D."/>
            <person name="Zwaenepoel A."/>
            <person name="Wallace J."/>
            <person name="Van De Peer Y."/>
            <person name="Van Deynze A."/>
        </authorList>
    </citation>
    <scope>NUCLEOTIDE SEQUENCE</scope>
    <source>
        <tissue evidence="2">Leaves</tissue>
    </source>
</reference>
<dbReference type="OrthoDB" id="642536at2759"/>
<name>A0A835BFR8_9POAL</name>
<protein>
    <recommendedName>
        <fullName evidence="1">KIB1-4 beta-propeller domain-containing protein</fullName>
    </recommendedName>
</protein>
<evidence type="ECO:0000313" key="2">
    <source>
        <dbReference type="EMBL" id="KAF8696726.1"/>
    </source>
</evidence>
<comment type="caution">
    <text evidence="2">The sequence shown here is derived from an EMBL/GenBank/DDBJ whole genome shotgun (WGS) entry which is preliminary data.</text>
</comment>
<organism evidence="2 3">
    <name type="scientific">Digitaria exilis</name>
    <dbReference type="NCBI Taxonomy" id="1010633"/>
    <lineage>
        <taxon>Eukaryota</taxon>
        <taxon>Viridiplantae</taxon>
        <taxon>Streptophyta</taxon>
        <taxon>Embryophyta</taxon>
        <taxon>Tracheophyta</taxon>
        <taxon>Spermatophyta</taxon>
        <taxon>Magnoliopsida</taxon>
        <taxon>Liliopsida</taxon>
        <taxon>Poales</taxon>
        <taxon>Poaceae</taxon>
        <taxon>PACMAD clade</taxon>
        <taxon>Panicoideae</taxon>
        <taxon>Panicodae</taxon>
        <taxon>Paniceae</taxon>
        <taxon>Anthephorinae</taxon>
        <taxon>Digitaria</taxon>
    </lineage>
</organism>
<dbReference type="EMBL" id="JACEFO010001880">
    <property type="protein sequence ID" value="KAF8696726.1"/>
    <property type="molecule type" value="Genomic_DNA"/>
</dbReference>
<feature type="domain" description="KIB1-4 beta-propeller" evidence="1">
    <location>
        <begin position="91"/>
        <end position="376"/>
    </location>
</feature>
<accession>A0A835BFR8</accession>
<keyword evidence="3" id="KW-1185">Reference proteome</keyword>
<gene>
    <name evidence="2" type="ORF">HU200_036354</name>
</gene>